<proteinExistence type="predicted"/>
<sequence>MNCIDAIEGTAKKVISDFYAMHEAGEMDDTEFARSTRVLIDGTREFVVDNCEITPNPELLKTVLFEYARDLWKRSLKAKEEARTAASGDQGYDDYYFDYIFRHGTYPD</sequence>
<name>A0A1G5EMB2_9BACT</name>
<accession>A0A1G5EMB2</accession>
<protein>
    <submittedName>
        <fullName evidence="1">Uncharacterized protein</fullName>
    </submittedName>
</protein>
<dbReference type="EMBL" id="FMUX01000006">
    <property type="protein sequence ID" value="SCY28106.1"/>
    <property type="molecule type" value="Genomic_DNA"/>
</dbReference>
<organism evidence="1 2">
    <name type="scientific">Desulfoluna spongiiphila</name>
    <dbReference type="NCBI Taxonomy" id="419481"/>
    <lineage>
        <taxon>Bacteria</taxon>
        <taxon>Pseudomonadati</taxon>
        <taxon>Thermodesulfobacteriota</taxon>
        <taxon>Desulfobacteria</taxon>
        <taxon>Desulfobacterales</taxon>
        <taxon>Desulfolunaceae</taxon>
        <taxon>Desulfoluna</taxon>
    </lineage>
</organism>
<keyword evidence="2" id="KW-1185">Reference proteome</keyword>
<dbReference type="AlphaFoldDB" id="A0A1G5EMB2"/>
<evidence type="ECO:0000313" key="2">
    <source>
        <dbReference type="Proteomes" id="UP000198870"/>
    </source>
</evidence>
<evidence type="ECO:0000313" key="1">
    <source>
        <dbReference type="EMBL" id="SCY28106.1"/>
    </source>
</evidence>
<dbReference type="Proteomes" id="UP000198870">
    <property type="component" value="Unassembled WGS sequence"/>
</dbReference>
<dbReference type="RefSeq" id="WP_092210540.1">
    <property type="nucleotide sequence ID" value="NZ_FMUX01000006.1"/>
</dbReference>
<dbReference type="OrthoDB" id="5420865at2"/>
<gene>
    <name evidence="1" type="ORF">SAMN05216233_106103</name>
</gene>
<reference evidence="1 2" key="1">
    <citation type="submission" date="2016-10" db="EMBL/GenBank/DDBJ databases">
        <authorList>
            <person name="de Groot N.N."/>
        </authorList>
    </citation>
    <scope>NUCLEOTIDE SEQUENCE [LARGE SCALE GENOMIC DNA]</scope>
    <source>
        <strain evidence="1 2">AA1</strain>
    </source>
</reference>